<dbReference type="GO" id="GO:0015833">
    <property type="term" value="P:peptide transport"/>
    <property type="evidence" value="ECO:0007669"/>
    <property type="project" value="TreeGrafter"/>
</dbReference>
<evidence type="ECO:0000313" key="5">
    <source>
        <dbReference type="EMBL" id="ETW97410.1"/>
    </source>
</evidence>
<feature type="domain" description="Solute-binding protein family 5" evidence="4">
    <location>
        <begin position="84"/>
        <end position="320"/>
    </location>
</feature>
<dbReference type="SUPFAM" id="SSF53850">
    <property type="entry name" value="Periplasmic binding protein-like II"/>
    <property type="match status" value="1"/>
</dbReference>
<dbReference type="Gene3D" id="3.10.105.10">
    <property type="entry name" value="Dipeptide-binding Protein, Domain 3"/>
    <property type="match status" value="1"/>
</dbReference>
<dbReference type="CDD" id="cd00995">
    <property type="entry name" value="PBP2_NikA_DppA_OppA_like"/>
    <property type="match status" value="1"/>
</dbReference>
<comment type="similarity">
    <text evidence="1">Belongs to the bacterial solute-binding protein 5 family.</text>
</comment>
<dbReference type="HOGENOM" id="CLU_838590_0_0_7"/>
<keyword evidence="6" id="KW-1185">Reference proteome</keyword>
<keyword evidence="2" id="KW-0813">Transport</keyword>
<dbReference type="Proteomes" id="UP000019141">
    <property type="component" value="Unassembled WGS sequence"/>
</dbReference>
<dbReference type="Pfam" id="PF00496">
    <property type="entry name" value="SBP_bac_5"/>
    <property type="match status" value="1"/>
</dbReference>
<evidence type="ECO:0000256" key="2">
    <source>
        <dbReference type="ARBA" id="ARBA00022448"/>
    </source>
</evidence>
<protein>
    <recommendedName>
        <fullName evidence="4">Solute-binding protein family 5 domain-containing protein</fullName>
    </recommendedName>
</protein>
<dbReference type="PANTHER" id="PTHR30290">
    <property type="entry name" value="PERIPLASMIC BINDING COMPONENT OF ABC TRANSPORTER"/>
    <property type="match status" value="1"/>
</dbReference>
<accession>W4LI75</accession>
<evidence type="ECO:0000313" key="6">
    <source>
        <dbReference type="Proteomes" id="UP000019141"/>
    </source>
</evidence>
<evidence type="ECO:0000256" key="1">
    <source>
        <dbReference type="ARBA" id="ARBA00005695"/>
    </source>
</evidence>
<dbReference type="InterPro" id="IPR039424">
    <property type="entry name" value="SBP_5"/>
</dbReference>
<comment type="caution">
    <text evidence="5">The sequence shown here is derived from an EMBL/GenBank/DDBJ whole genome shotgun (WGS) entry which is preliminary data.</text>
</comment>
<dbReference type="AlphaFoldDB" id="W4LI75"/>
<gene>
    <name evidence="5" type="ORF">ETSY1_22715</name>
</gene>
<name>W4LI75_ENTF1</name>
<evidence type="ECO:0000259" key="4">
    <source>
        <dbReference type="Pfam" id="PF00496"/>
    </source>
</evidence>
<reference evidence="5 6" key="1">
    <citation type="journal article" date="2014" name="Nature">
        <title>An environmental bacterial taxon with a large and distinct metabolic repertoire.</title>
        <authorList>
            <person name="Wilson M.C."/>
            <person name="Mori T."/>
            <person name="Ruckert C."/>
            <person name="Uria A.R."/>
            <person name="Helf M.J."/>
            <person name="Takada K."/>
            <person name="Gernert C."/>
            <person name="Steffens U.A."/>
            <person name="Heycke N."/>
            <person name="Schmitt S."/>
            <person name="Rinke C."/>
            <person name="Helfrich E.J."/>
            <person name="Brachmann A.O."/>
            <person name="Gurgui C."/>
            <person name="Wakimoto T."/>
            <person name="Kracht M."/>
            <person name="Crusemann M."/>
            <person name="Hentschel U."/>
            <person name="Abe I."/>
            <person name="Matsunaga S."/>
            <person name="Kalinowski J."/>
            <person name="Takeyama H."/>
            <person name="Piel J."/>
        </authorList>
    </citation>
    <scope>NUCLEOTIDE SEQUENCE [LARGE SCALE GENOMIC DNA]</scope>
    <source>
        <strain evidence="6">TSY1</strain>
    </source>
</reference>
<keyword evidence="3" id="KW-0732">Signal</keyword>
<dbReference type="GO" id="GO:1904680">
    <property type="term" value="F:peptide transmembrane transporter activity"/>
    <property type="evidence" value="ECO:0007669"/>
    <property type="project" value="TreeGrafter"/>
</dbReference>
<dbReference type="EMBL" id="AZHW01000669">
    <property type="protein sequence ID" value="ETW97410.1"/>
    <property type="molecule type" value="Genomic_DNA"/>
</dbReference>
<sequence>MQGWTNNFRSRLWIITVSTLLVAGLMSVAPAEEQPQSGGVLKVAIAGDPPSLDMHQETTFKVKIPMSNCYNTLVIFDPHGFPNIIGDLAKSWTSSEDGMAWTFKLNEGVKFHDGSELTSADVKASWEKIVWPPKGTISTKKSYYGMIKSIEAPDRYTVVYHLNYPSASFLAMLAYPHNFIFSKKYLDQDPNYYKKHVMGTGPFKLKSWVRGSTLEVERNPDYFKAGLPYLDGIKYFMIKDLSARAKSVRTGRTDVELRGFPPAEVEAIKKQMGDRVVARYPRALSHWGVAFNVNQKPFDDERVRQAMSLAINRYEMAKVIGPLTGLETVGA</sequence>
<dbReference type="InterPro" id="IPR000914">
    <property type="entry name" value="SBP_5_dom"/>
</dbReference>
<organism evidence="5 6">
    <name type="scientific">Entotheonella factor</name>
    <dbReference type="NCBI Taxonomy" id="1429438"/>
    <lineage>
        <taxon>Bacteria</taxon>
        <taxon>Pseudomonadati</taxon>
        <taxon>Nitrospinota/Tectimicrobiota group</taxon>
        <taxon>Candidatus Tectimicrobiota</taxon>
        <taxon>Candidatus Entotheonellia</taxon>
        <taxon>Candidatus Entotheonellales</taxon>
        <taxon>Candidatus Entotheonellaceae</taxon>
        <taxon>Candidatus Entotheonella</taxon>
    </lineage>
</organism>
<proteinExistence type="inferred from homology"/>
<dbReference type="PATRIC" id="fig|1429438.4.peg.4377"/>
<dbReference type="PANTHER" id="PTHR30290:SF9">
    <property type="entry name" value="OLIGOPEPTIDE-BINDING PROTEIN APPA"/>
    <property type="match status" value="1"/>
</dbReference>
<evidence type="ECO:0000256" key="3">
    <source>
        <dbReference type="ARBA" id="ARBA00022729"/>
    </source>
</evidence>
<dbReference type="Gene3D" id="3.40.190.10">
    <property type="entry name" value="Periplasmic binding protein-like II"/>
    <property type="match status" value="1"/>
</dbReference>